<dbReference type="EnsemblMetazoa" id="CapteT95277">
    <property type="protein sequence ID" value="CapteP95277"/>
    <property type="gene ID" value="CapteG95277"/>
</dbReference>
<evidence type="ECO:0000256" key="6">
    <source>
        <dbReference type="ARBA" id="ARBA00012557"/>
    </source>
</evidence>
<evidence type="ECO:0000256" key="17">
    <source>
        <dbReference type="ARBA" id="ARBA00023211"/>
    </source>
</evidence>
<dbReference type="STRING" id="283909.R7UQX5"/>
<evidence type="ECO:0000256" key="19">
    <source>
        <dbReference type="ARBA" id="ARBA00059245"/>
    </source>
</evidence>
<evidence type="ECO:0000256" key="11">
    <source>
        <dbReference type="ARBA" id="ARBA00022741"/>
    </source>
</evidence>
<dbReference type="GO" id="GO:0016020">
    <property type="term" value="C:membrane"/>
    <property type="evidence" value="ECO:0007669"/>
    <property type="project" value="UniProtKB-SubCell"/>
</dbReference>
<evidence type="ECO:0000256" key="2">
    <source>
        <dbReference type="ARBA" id="ARBA00004606"/>
    </source>
</evidence>
<keyword evidence="7" id="KW-0328">Glycosyltransferase</keyword>
<evidence type="ECO:0000256" key="14">
    <source>
        <dbReference type="ARBA" id="ARBA00023136"/>
    </source>
</evidence>
<comment type="subunit">
    <text evidence="5">Homodimer; disulfide-linked.</text>
</comment>
<evidence type="ECO:0000256" key="1">
    <source>
        <dbReference type="ARBA" id="ARBA00001936"/>
    </source>
</evidence>
<evidence type="ECO:0000256" key="15">
    <source>
        <dbReference type="ARBA" id="ARBA00023157"/>
    </source>
</evidence>
<dbReference type="PANTHER" id="PTHR23033">
    <property type="entry name" value="BETA1,3-GALACTOSYLTRANSFERASE"/>
    <property type="match status" value="1"/>
</dbReference>
<keyword evidence="10" id="KW-0479">Metal-binding</keyword>
<dbReference type="PANTHER" id="PTHR23033:SF14">
    <property type="entry name" value="GLYCOPROTEIN-N-ACETYLGALACTOSAMINE 3-BETA-GALACTOSYLTRANSFERASE 1-RELATED"/>
    <property type="match status" value="1"/>
</dbReference>
<dbReference type="InterPro" id="IPR026050">
    <property type="entry name" value="C1GALT1/C1GALT1_chp1"/>
</dbReference>
<dbReference type="EC" id="2.4.1.122" evidence="6"/>
<evidence type="ECO:0000259" key="20">
    <source>
        <dbReference type="Pfam" id="PF02434"/>
    </source>
</evidence>
<dbReference type="OMA" id="ENHITTH"/>
<protein>
    <recommendedName>
        <fullName evidence="18">Glycoprotein-N-acetylgalactosamine 3-beta-galactosyltransferase 1</fullName>
        <ecNumber evidence="6">2.4.1.122</ecNumber>
    </recommendedName>
</protein>
<keyword evidence="8" id="KW-0808">Transferase</keyword>
<evidence type="ECO:0000256" key="8">
    <source>
        <dbReference type="ARBA" id="ARBA00022679"/>
    </source>
</evidence>
<evidence type="ECO:0000256" key="10">
    <source>
        <dbReference type="ARBA" id="ARBA00022723"/>
    </source>
</evidence>
<comment type="pathway">
    <text evidence="3">Protein modification; protein glycosylation.</text>
</comment>
<organism evidence="21">
    <name type="scientific">Capitella teleta</name>
    <name type="common">Polychaete worm</name>
    <dbReference type="NCBI Taxonomy" id="283909"/>
    <lineage>
        <taxon>Eukaryota</taxon>
        <taxon>Metazoa</taxon>
        <taxon>Spiralia</taxon>
        <taxon>Lophotrochozoa</taxon>
        <taxon>Annelida</taxon>
        <taxon>Polychaeta</taxon>
        <taxon>Sedentaria</taxon>
        <taxon>Scolecida</taxon>
        <taxon>Capitellidae</taxon>
        <taxon>Capitella</taxon>
    </lineage>
</organism>
<dbReference type="EMBL" id="KB299001">
    <property type="protein sequence ID" value="ELU08513.1"/>
    <property type="molecule type" value="Genomic_DNA"/>
</dbReference>
<evidence type="ECO:0000313" key="21">
    <source>
        <dbReference type="EMBL" id="ELU08513.1"/>
    </source>
</evidence>
<dbReference type="InterPro" id="IPR003378">
    <property type="entry name" value="Fringe-like_glycosylTrfase"/>
</dbReference>
<evidence type="ECO:0000256" key="3">
    <source>
        <dbReference type="ARBA" id="ARBA00004922"/>
    </source>
</evidence>
<dbReference type="EMBL" id="AMQN01021696">
    <property type="status" value="NOT_ANNOTATED_CDS"/>
    <property type="molecule type" value="Genomic_DNA"/>
</dbReference>
<dbReference type="GO" id="GO:0016263">
    <property type="term" value="F:glycoprotein-N-acetylgalactosamine 3-beta-galactosyltransferase activity"/>
    <property type="evidence" value="ECO:0007669"/>
    <property type="project" value="UniProtKB-EC"/>
</dbReference>
<keyword evidence="9" id="KW-0812">Transmembrane</keyword>
<dbReference type="UniPathway" id="UPA00378"/>
<keyword evidence="11" id="KW-0547">Nucleotide-binding</keyword>
<evidence type="ECO:0000313" key="22">
    <source>
        <dbReference type="EnsemblMetazoa" id="CapteP95277"/>
    </source>
</evidence>
<comment type="function">
    <text evidence="19">Glycosyltransferase that generates the core 1 O-glycan Gal-beta1-3GalNAc-alpha1-Ser/Thr (T antigen), which is a precursor for many extended O-glycans in glycoproteins.</text>
</comment>
<keyword evidence="13" id="KW-1133">Transmembrane helix</keyword>
<evidence type="ECO:0000256" key="18">
    <source>
        <dbReference type="ARBA" id="ARBA00040898"/>
    </source>
</evidence>
<dbReference type="AlphaFoldDB" id="R7UQX5"/>
<name>R7UQX5_CAPTE</name>
<reference evidence="21 23" key="2">
    <citation type="journal article" date="2013" name="Nature">
        <title>Insights into bilaterian evolution from three spiralian genomes.</title>
        <authorList>
            <person name="Simakov O."/>
            <person name="Marletaz F."/>
            <person name="Cho S.J."/>
            <person name="Edsinger-Gonzales E."/>
            <person name="Havlak P."/>
            <person name="Hellsten U."/>
            <person name="Kuo D.H."/>
            <person name="Larsson T."/>
            <person name="Lv J."/>
            <person name="Arendt D."/>
            <person name="Savage R."/>
            <person name="Osoegawa K."/>
            <person name="de Jong P."/>
            <person name="Grimwood J."/>
            <person name="Chapman J.A."/>
            <person name="Shapiro H."/>
            <person name="Aerts A."/>
            <person name="Otillar R.P."/>
            <person name="Terry A.Y."/>
            <person name="Boore J.L."/>
            <person name="Grigoriev I.V."/>
            <person name="Lindberg D.R."/>
            <person name="Seaver E.C."/>
            <person name="Weisblat D.A."/>
            <person name="Putnam N.H."/>
            <person name="Rokhsar D.S."/>
        </authorList>
    </citation>
    <scope>NUCLEOTIDE SEQUENCE</scope>
    <source>
        <strain evidence="21 23">I ESC-2004</strain>
    </source>
</reference>
<keyword evidence="23" id="KW-1185">Reference proteome</keyword>
<reference evidence="23" key="1">
    <citation type="submission" date="2012-12" db="EMBL/GenBank/DDBJ databases">
        <authorList>
            <person name="Hellsten U."/>
            <person name="Grimwood J."/>
            <person name="Chapman J.A."/>
            <person name="Shapiro H."/>
            <person name="Aerts A."/>
            <person name="Otillar R.P."/>
            <person name="Terry A.Y."/>
            <person name="Boore J.L."/>
            <person name="Simakov O."/>
            <person name="Marletaz F."/>
            <person name="Cho S.-J."/>
            <person name="Edsinger-Gonzales E."/>
            <person name="Havlak P."/>
            <person name="Kuo D.-H."/>
            <person name="Larsson T."/>
            <person name="Lv J."/>
            <person name="Arendt D."/>
            <person name="Savage R."/>
            <person name="Osoegawa K."/>
            <person name="de Jong P."/>
            <person name="Lindberg D.R."/>
            <person name="Seaver E.C."/>
            <person name="Weisblat D.A."/>
            <person name="Putnam N.H."/>
            <person name="Grigoriev I.V."/>
            <person name="Rokhsar D.S."/>
        </authorList>
    </citation>
    <scope>NUCLEOTIDE SEQUENCE</scope>
    <source>
        <strain evidence="23">I ESC-2004</strain>
    </source>
</reference>
<evidence type="ECO:0000313" key="23">
    <source>
        <dbReference type="Proteomes" id="UP000014760"/>
    </source>
</evidence>
<keyword evidence="17" id="KW-0464">Manganese</keyword>
<dbReference type="FunFam" id="3.90.550.50:FF:000017">
    <property type="entry name" value="Glycoprotein-N-acetylgalactosamine 3-beta-galactosyltransferase 1"/>
    <property type="match status" value="1"/>
</dbReference>
<feature type="domain" description="Fringe-like glycosyltransferase" evidence="20">
    <location>
        <begin position="35"/>
        <end position="190"/>
    </location>
</feature>
<accession>R7UQX5</accession>
<comment type="subcellular location">
    <subcellularLocation>
        <location evidence="2">Membrane</location>
        <topology evidence="2">Single-pass type II membrane protein</topology>
    </subcellularLocation>
</comment>
<dbReference type="GO" id="GO:0030145">
    <property type="term" value="F:manganese ion binding"/>
    <property type="evidence" value="ECO:0007669"/>
    <property type="project" value="UniProtKB-ARBA"/>
</dbReference>
<proteinExistence type="inferred from homology"/>
<dbReference type="OrthoDB" id="414175at2759"/>
<dbReference type="Proteomes" id="UP000014760">
    <property type="component" value="Unassembled WGS sequence"/>
</dbReference>
<reference evidence="22" key="3">
    <citation type="submission" date="2015-06" db="UniProtKB">
        <authorList>
            <consortium name="EnsemblMetazoa"/>
        </authorList>
    </citation>
    <scope>IDENTIFICATION</scope>
</reference>
<dbReference type="Gene3D" id="3.90.550.50">
    <property type="match status" value="1"/>
</dbReference>
<gene>
    <name evidence="21" type="ORF">CAPTEDRAFT_95277</name>
</gene>
<comment type="cofactor">
    <cofactor evidence="1">
        <name>Mn(2+)</name>
        <dbReference type="ChEBI" id="CHEBI:29035"/>
    </cofactor>
</comment>
<keyword evidence="14" id="KW-0472">Membrane</keyword>
<evidence type="ECO:0000256" key="13">
    <source>
        <dbReference type="ARBA" id="ARBA00022989"/>
    </source>
</evidence>
<keyword evidence="12" id="KW-0735">Signal-anchor</keyword>
<dbReference type="HOGENOM" id="CLU_035857_1_0_1"/>
<evidence type="ECO:0000256" key="5">
    <source>
        <dbReference type="ARBA" id="ARBA00011748"/>
    </source>
</evidence>
<keyword evidence="16" id="KW-0325">Glycoprotein</keyword>
<sequence length="275" mass="31650">MFPLSSLADNTEVANAIRQRVRVICWVTTSGDSVQRAIHVNATWGNRCDKILYFTDKEDKLNTTLPTIKLDIDHGRSHLTAKTMTAFDYLYKNHLDDADWFLKADDDTYVILENLRYMLSSYDPNDLVYFGHHFKTNMKQGYASGGGGYVISQKALKKFGNRSKGLCRDDEGAEDVEFGLCMEKLHVRVGDSRDSLGRSRFHCFTPSTFINGGYPDWYLDYDKYGAKKGLDILSDYAISFHYVVPDYMYALEYYVYHLRPYGFISGIQDLNTRKK</sequence>
<evidence type="ECO:0000256" key="16">
    <source>
        <dbReference type="ARBA" id="ARBA00023180"/>
    </source>
</evidence>
<keyword evidence="15" id="KW-1015">Disulfide bond</keyword>
<evidence type="ECO:0000256" key="12">
    <source>
        <dbReference type="ARBA" id="ARBA00022968"/>
    </source>
</evidence>
<dbReference type="GO" id="GO:0000166">
    <property type="term" value="F:nucleotide binding"/>
    <property type="evidence" value="ECO:0007669"/>
    <property type="project" value="UniProtKB-KW"/>
</dbReference>
<evidence type="ECO:0000256" key="7">
    <source>
        <dbReference type="ARBA" id="ARBA00022676"/>
    </source>
</evidence>
<evidence type="ECO:0000256" key="4">
    <source>
        <dbReference type="ARBA" id="ARBA00006462"/>
    </source>
</evidence>
<evidence type="ECO:0000256" key="9">
    <source>
        <dbReference type="ARBA" id="ARBA00022692"/>
    </source>
</evidence>
<comment type="similarity">
    <text evidence="4">Belongs to the glycosyltransferase 31 family. Beta3-Gal-T subfamily.</text>
</comment>
<dbReference type="Pfam" id="PF02434">
    <property type="entry name" value="Fringe"/>
    <property type="match status" value="1"/>
</dbReference>